<evidence type="ECO:0000259" key="3">
    <source>
        <dbReference type="Pfam" id="PF05368"/>
    </source>
</evidence>
<dbReference type="Pfam" id="PF05368">
    <property type="entry name" value="NmrA"/>
    <property type="match status" value="1"/>
</dbReference>
<dbReference type="AlphaFoldDB" id="A0A6M4X295"/>
<dbReference type="GO" id="GO:0015979">
    <property type="term" value="P:photosynthesis"/>
    <property type="evidence" value="ECO:0007669"/>
    <property type="project" value="UniProtKB-KW"/>
</dbReference>
<organism evidence="4 5">
    <name type="scientific">Streptomyces asoensis</name>
    <dbReference type="NCBI Taxonomy" id="249586"/>
    <lineage>
        <taxon>Bacteria</taxon>
        <taxon>Bacillati</taxon>
        <taxon>Actinomycetota</taxon>
        <taxon>Actinomycetes</taxon>
        <taxon>Kitasatosporales</taxon>
        <taxon>Streptomycetaceae</taxon>
        <taxon>Streptomyces</taxon>
    </lineage>
</organism>
<accession>A0A6M4X295</accession>
<dbReference type="RefSeq" id="WP_171401711.1">
    <property type="nucleotide sequence ID" value="NZ_CP049838.1"/>
</dbReference>
<name>A0A6M4X295_9ACTN</name>
<dbReference type="Gene3D" id="3.40.50.720">
    <property type="entry name" value="NAD(P)-binding Rossmann-like Domain"/>
    <property type="match status" value="1"/>
</dbReference>
<dbReference type="InterPro" id="IPR036291">
    <property type="entry name" value="NAD(P)-bd_dom_sf"/>
</dbReference>
<gene>
    <name evidence="4" type="ORF">G9272_43945</name>
</gene>
<dbReference type="PANTHER" id="PTHR47128:SF2">
    <property type="entry name" value="PROTEIN HIGH CHLOROPHYLL FLUORESCENCE PHENOTYPE 244, CHLOROPLASTIC"/>
    <property type="match status" value="1"/>
</dbReference>
<evidence type="ECO:0000313" key="5">
    <source>
        <dbReference type="Proteomes" id="UP000502665"/>
    </source>
</evidence>
<dbReference type="PANTHER" id="PTHR47128">
    <property type="match status" value="1"/>
</dbReference>
<keyword evidence="2" id="KW-0604">Photosystem II</keyword>
<keyword evidence="1" id="KW-0602">Photosynthesis</keyword>
<dbReference type="GO" id="GO:0009523">
    <property type="term" value="C:photosystem II"/>
    <property type="evidence" value="ECO:0007669"/>
    <property type="project" value="UniProtKB-KW"/>
</dbReference>
<protein>
    <submittedName>
        <fullName evidence="4">SDR family oxidoreductase</fullName>
    </submittedName>
</protein>
<dbReference type="SUPFAM" id="SSF51735">
    <property type="entry name" value="NAD(P)-binding Rossmann-fold domains"/>
    <property type="match status" value="1"/>
</dbReference>
<evidence type="ECO:0000256" key="2">
    <source>
        <dbReference type="ARBA" id="ARBA00023276"/>
    </source>
</evidence>
<dbReference type="InterPro" id="IPR008030">
    <property type="entry name" value="NmrA-like"/>
</dbReference>
<sequence length="306" mass="32916">MPATDSTTLPVLVVGATGSLGSKVVDELLGRGKNVRALVRPASDASRLESRGVQIARGDMLDVDSLVAAMNGADAVITTAAGYTRGGKNANDIDTIGNANLAEAAHRTGIRRFVLTSILTSDQTPQVPHFWHKKLAEDKLEQLGVPFVALRPGAFLDQVATMAGNPLDKGRLIWMSKATVPLTFVRTSDLAAYLAAAVDAEAEAGERIDIGWDRPVSMREVADVMGHRAGKKIKVWAVPSVVVRAVGAVVGRFYPVVKDMAAMFGWFETGRYVADSRRQEQLFGPVPTAKDVLARFTDELRTAQHR</sequence>
<reference evidence="4" key="1">
    <citation type="submission" date="2020-03" db="EMBL/GenBank/DDBJ databases">
        <title>Molecular networking-based the target discovery of potent antiproliferative macrolactams: 5/6/7/16 polycyclic ansamycins and glycosylated trienomycin from Streptomyces cacaoi subsp. asoensis.</title>
        <authorList>
            <person name="Liu L.-L."/>
        </authorList>
    </citation>
    <scope>NUCLEOTIDE SEQUENCE [LARGE SCALE GENOMIC DNA]</scope>
    <source>
        <strain evidence="4">H2S5</strain>
    </source>
</reference>
<evidence type="ECO:0000313" key="4">
    <source>
        <dbReference type="EMBL" id="QJT06399.1"/>
    </source>
</evidence>
<dbReference type="EMBL" id="CP049838">
    <property type="protein sequence ID" value="QJT06399.1"/>
    <property type="molecule type" value="Genomic_DNA"/>
</dbReference>
<dbReference type="Proteomes" id="UP000502665">
    <property type="component" value="Chromosome"/>
</dbReference>
<dbReference type="InterPro" id="IPR044256">
    <property type="entry name" value="HCF244-like"/>
</dbReference>
<evidence type="ECO:0000256" key="1">
    <source>
        <dbReference type="ARBA" id="ARBA00022531"/>
    </source>
</evidence>
<proteinExistence type="predicted"/>
<keyword evidence="5" id="KW-1185">Reference proteome</keyword>
<feature type="domain" description="NmrA-like" evidence="3">
    <location>
        <begin position="11"/>
        <end position="273"/>
    </location>
</feature>
<dbReference type="CDD" id="cd05243">
    <property type="entry name" value="SDR_a5"/>
    <property type="match status" value="1"/>
</dbReference>